<evidence type="ECO:0000256" key="1">
    <source>
        <dbReference type="SAM" id="MobiDB-lite"/>
    </source>
</evidence>
<evidence type="ECO:0000313" key="2">
    <source>
        <dbReference type="EMBL" id="RKD96115.1"/>
    </source>
</evidence>
<feature type="compositionally biased region" description="Basic and acidic residues" evidence="1">
    <location>
        <begin position="225"/>
        <end position="245"/>
    </location>
</feature>
<evidence type="ECO:0008006" key="4">
    <source>
        <dbReference type="Google" id="ProtNLM"/>
    </source>
</evidence>
<dbReference type="Proteomes" id="UP000284531">
    <property type="component" value="Unassembled WGS sequence"/>
</dbReference>
<dbReference type="OrthoDB" id="594666at2"/>
<dbReference type="EMBL" id="RAPQ01000013">
    <property type="protein sequence ID" value="RKD96115.1"/>
    <property type="molecule type" value="Genomic_DNA"/>
</dbReference>
<accession>A0A419WKT7</accession>
<protein>
    <recommendedName>
        <fullName evidence="4">Tetratricopeptide repeat protein</fullName>
    </recommendedName>
</protein>
<name>A0A419WKT7_9BACT</name>
<comment type="caution">
    <text evidence="2">The sequence shown here is derived from an EMBL/GenBank/DDBJ whole genome shotgun (WGS) entry which is preliminary data.</text>
</comment>
<proteinExistence type="predicted"/>
<evidence type="ECO:0000313" key="3">
    <source>
        <dbReference type="Proteomes" id="UP000284531"/>
    </source>
</evidence>
<gene>
    <name evidence="2" type="ORF">BXY64_4104</name>
</gene>
<dbReference type="AlphaFoldDB" id="A0A419WKT7"/>
<dbReference type="RefSeq" id="WP_147376058.1">
    <property type="nucleotide sequence ID" value="NZ_RAPQ01000013.1"/>
</dbReference>
<sequence length="335" mass="39078">MEQSRIQDWVKDSKTMDKYSHRELKYLVEKYPFFEVAHLLLLKNLNDSQSIRFKEELRNSSLYISDRRQLYLLLNDRLNLVPFEKTESVEMVKEEETTLEVKSASLQEAVTDKRAKEPANDELFELSAEVSIVENEEKEILSDTDHFAGDEILELNELGVEPIEMESKPEEENTQEKSESDLLVAATEVYHIGYGGNLYTLRENEDQEEEKSKDENHSFTDWMEVVDKGEEISKPESEKSAKPKKKSLDLIDNFIQNEPSIQRNIKVADRQEDISVDSVRENDSFMSETLASIYVKQRLFDKAIAVYRKLELKNPEKNVYFASQIEKIEKLKNSK</sequence>
<reference evidence="2 3" key="1">
    <citation type="submission" date="2018-09" db="EMBL/GenBank/DDBJ databases">
        <title>Genomic Encyclopedia of Archaeal and Bacterial Type Strains, Phase II (KMG-II): from individual species to whole genera.</title>
        <authorList>
            <person name="Goeker M."/>
        </authorList>
    </citation>
    <scope>NUCLEOTIDE SEQUENCE [LARGE SCALE GENOMIC DNA]</scope>
    <source>
        <strain evidence="2 3">DSM 21950</strain>
    </source>
</reference>
<keyword evidence="3" id="KW-1185">Reference proteome</keyword>
<feature type="region of interest" description="Disordered" evidence="1">
    <location>
        <begin position="204"/>
        <end position="245"/>
    </location>
</feature>
<organism evidence="2 3">
    <name type="scientific">Marinifilum flexuosum</name>
    <dbReference type="NCBI Taxonomy" id="1117708"/>
    <lineage>
        <taxon>Bacteria</taxon>
        <taxon>Pseudomonadati</taxon>
        <taxon>Bacteroidota</taxon>
        <taxon>Bacteroidia</taxon>
        <taxon>Marinilabiliales</taxon>
        <taxon>Marinifilaceae</taxon>
    </lineage>
</organism>